<evidence type="ECO:0000259" key="13">
    <source>
        <dbReference type="SMART" id="SM00642"/>
    </source>
</evidence>
<reference evidence="14" key="1">
    <citation type="submission" date="2020-10" db="EMBL/GenBank/DDBJ databases">
        <authorList>
            <person name="Gilroy R."/>
        </authorList>
    </citation>
    <scope>NUCLEOTIDE SEQUENCE</scope>
    <source>
        <strain evidence="14">14508</strain>
    </source>
</reference>
<dbReference type="InterPro" id="IPR006047">
    <property type="entry name" value="GH13_cat_dom"/>
</dbReference>
<keyword evidence="7" id="KW-0328">Glycosyltransferase</keyword>
<dbReference type="Pfam" id="PF00128">
    <property type="entry name" value="Alpha-amylase"/>
    <property type="match status" value="1"/>
</dbReference>
<evidence type="ECO:0000256" key="5">
    <source>
        <dbReference type="ARBA" id="ARBA00012541"/>
    </source>
</evidence>
<dbReference type="InterPro" id="IPR004193">
    <property type="entry name" value="Glyco_hydro_13_N"/>
</dbReference>
<dbReference type="PANTHER" id="PTHR43651">
    <property type="entry name" value="1,4-ALPHA-GLUCAN-BRANCHING ENZYME"/>
    <property type="match status" value="1"/>
</dbReference>
<evidence type="ECO:0000256" key="10">
    <source>
        <dbReference type="ARBA" id="ARBA00023277"/>
    </source>
</evidence>
<evidence type="ECO:0000256" key="4">
    <source>
        <dbReference type="ARBA" id="ARBA00009000"/>
    </source>
</evidence>
<dbReference type="Gene3D" id="2.60.40.10">
    <property type="entry name" value="Immunoglobulins"/>
    <property type="match status" value="1"/>
</dbReference>
<keyword evidence="10" id="KW-0119">Carbohydrate metabolism</keyword>
<evidence type="ECO:0000313" key="14">
    <source>
        <dbReference type="EMBL" id="HIT17452.1"/>
    </source>
</evidence>
<dbReference type="CDD" id="cd02855">
    <property type="entry name" value="E_set_GBE_prok_N"/>
    <property type="match status" value="1"/>
</dbReference>
<reference evidence="14" key="2">
    <citation type="journal article" date="2021" name="PeerJ">
        <title>Extensive microbial diversity within the chicken gut microbiome revealed by metagenomics and culture.</title>
        <authorList>
            <person name="Gilroy R."/>
            <person name="Ravi A."/>
            <person name="Getino M."/>
            <person name="Pursley I."/>
            <person name="Horton D.L."/>
            <person name="Alikhan N.F."/>
            <person name="Baker D."/>
            <person name="Gharbi K."/>
            <person name="Hall N."/>
            <person name="Watson M."/>
            <person name="Adriaenssens E.M."/>
            <person name="Foster-Nyarko E."/>
            <person name="Jarju S."/>
            <person name="Secka A."/>
            <person name="Antonio M."/>
            <person name="Oren A."/>
            <person name="Chaudhuri R.R."/>
            <person name="La Ragione R."/>
            <person name="Hildebrand F."/>
            <person name="Pallen M.J."/>
        </authorList>
    </citation>
    <scope>NUCLEOTIDE SEQUENCE</scope>
    <source>
        <strain evidence="14">14508</strain>
    </source>
</reference>
<evidence type="ECO:0000256" key="3">
    <source>
        <dbReference type="ARBA" id="ARBA00004964"/>
    </source>
</evidence>
<evidence type="ECO:0000256" key="6">
    <source>
        <dbReference type="ARBA" id="ARBA00022600"/>
    </source>
</evidence>
<feature type="active site" description="Proton donor" evidence="12">
    <location>
        <position position="340"/>
    </location>
</feature>
<dbReference type="EC" id="2.4.1.18" evidence="5 11"/>
<dbReference type="InterPro" id="IPR037439">
    <property type="entry name" value="Branching_enzy"/>
</dbReference>
<organism evidence="14 15">
    <name type="scientific">Candidatus Caccosoma faecigallinarum</name>
    <dbReference type="NCBI Taxonomy" id="2840720"/>
    <lineage>
        <taxon>Bacteria</taxon>
        <taxon>Bacillati</taxon>
        <taxon>Bacillota</taxon>
        <taxon>Bacillota incertae sedis</taxon>
        <taxon>Candidatus Caccosoma</taxon>
    </lineage>
</organism>
<dbReference type="SUPFAM" id="SSF81296">
    <property type="entry name" value="E set domains"/>
    <property type="match status" value="1"/>
</dbReference>
<dbReference type="InterPro" id="IPR006048">
    <property type="entry name" value="A-amylase/branching_C"/>
</dbReference>
<dbReference type="GO" id="GO:0004553">
    <property type="term" value="F:hydrolase activity, hydrolyzing O-glycosyl compounds"/>
    <property type="evidence" value="ECO:0007669"/>
    <property type="project" value="InterPro"/>
</dbReference>
<evidence type="ECO:0000256" key="7">
    <source>
        <dbReference type="ARBA" id="ARBA00022676"/>
    </source>
</evidence>
<comment type="function">
    <text evidence="2">Catalyzes the formation of the alpha-1,6-glucosidic linkages in glycogen by scission of a 1,4-alpha-linked oligosaccharide from growing alpha-1,4-glucan chains and the subsequent attachment of the oligosaccharide to the alpha-1,6 position.</text>
</comment>
<dbReference type="Pfam" id="PF02922">
    <property type="entry name" value="CBM_48"/>
    <property type="match status" value="1"/>
</dbReference>
<dbReference type="InterPro" id="IPR013783">
    <property type="entry name" value="Ig-like_fold"/>
</dbReference>
<gene>
    <name evidence="14" type="primary">glgB</name>
    <name evidence="14" type="ORF">IAD04_03605</name>
</gene>
<name>A0A9D1G8S3_9FIRM</name>
<dbReference type="EMBL" id="DVKI01000115">
    <property type="protein sequence ID" value="HIT17452.1"/>
    <property type="molecule type" value="Genomic_DNA"/>
</dbReference>
<comment type="pathway">
    <text evidence="3">Glycan biosynthesis; glycogen biosynthesis.</text>
</comment>
<evidence type="ECO:0000256" key="8">
    <source>
        <dbReference type="ARBA" id="ARBA00022679"/>
    </source>
</evidence>
<protein>
    <recommendedName>
        <fullName evidence="5 11">1,4-alpha-glucan branching enzyme</fullName>
        <ecNumber evidence="5 11">2.4.1.18</ecNumber>
    </recommendedName>
</protein>
<dbReference type="NCBIfam" id="NF008967">
    <property type="entry name" value="PRK12313.1"/>
    <property type="match status" value="1"/>
</dbReference>
<accession>A0A9D1G8S3</accession>
<dbReference type="FunFam" id="2.60.40.1180:FF:000002">
    <property type="entry name" value="1,4-alpha-glucan branching enzyme GlgB"/>
    <property type="match status" value="1"/>
</dbReference>
<dbReference type="Gene3D" id="2.60.40.1180">
    <property type="entry name" value="Golgi alpha-mannosidase II"/>
    <property type="match status" value="1"/>
</dbReference>
<dbReference type="SMART" id="SM00642">
    <property type="entry name" value="Aamy"/>
    <property type="match status" value="1"/>
</dbReference>
<dbReference type="NCBIfam" id="TIGR01515">
    <property type="entry name" value="branching_enzym"/>
    <property type="match status" value="1"/>
</dbReference>
<sequence length="607" mass="72024">MKKVIQNFFLGEEMHAFQYLGAHPHLDGYIFRVYAPKAKKIELIGDFNHWNGKNHCLKKINSKGFFELYVPEIKKNYETYKFHILTSKNTWIDKADPYAFFSELRPSNASKTFDINHYIFHDAQWMAFRNKNQNRPLNIYELHLGSWLKKEDNTWYSYEEIVDKLITYIQKNHFTHVEFMPLLEYPFDGSWGYQCSGFFSITSRYGNPDQLKYLIDQLHQNQIGVILDYVVLHFVKDAFSLGRFDGSHLYESYWLDQRHSPWDTYLFDFSKPEVMSFVLSSLTYLIEYFHIDGIRFDAISNLIFHQGNKNLGVNESGLNFIKKMNHLLSFSFPTVMLIAEDSSDFEKVTTPTFEGGLGFDYKWDLGWMNDTFAYLKIDPLYRGNHIQKITFSMYYFYSEKFLLPLSHDEVVHMKNTVINKIWGSYEDKFKQLKTLYTYMFTHPGKKLNFMGNELALFEEWNENKAIPFDILKYPIHDSFHQYFIALNSLYLNEPALYQQEYNPQHFQWLMCENAAQNIFIYQRTYQQECLITILNFAPMQYPLYRFGINQKKGSFKEILNSDKFCYHGNNFINEGKIAIESIPSHGKEQSIQVKIPSFGALILKYIP</sequence>
<dbReference type="Pfam" id="PF02806">
    <property type="entry name" value="Alpha-amylase_C"/>
    <property type="match status" value="1"/>
</dbReference>
<proteinExistence type="inferred from homology"/>
<dbReference type="InterPro" id="IPR044143">
    <property type="entry name" value="GlgB_N_E_set_prok"/>
</dbReference>
<dbReference type="SUPFAM" id="SSF51011">
    <property type="entry name" value="Glycosyl hydrolase domain"/>
    <property type="match status" value="1"/>
</dbReference>
<dbReference type="InterPro" id="IPR013780">
    <property type="entry name" value="Glyco_hydro_b"/>
</dbReference>
<evidence type="ECO:0000256" key="9">
    <source>
        <dbReference type="ARBA" id="ARBA00023056"/>
    </source>
</evidence>
<comment type="catalytic activity">
    <reaction evidence="1">
        <text>Transfers a segment of a (1-&gt;4)-alpha-D-glucan chain to a primary hydroxy group in a similar glucan chain.</text>
        <dbReference type="EC" id="2.4.1.18"/>
    </reaction>
</comment>
<keyword evidence="8" id="KW-0808">Transferase</keyword>
<keyword evidence="9" id="KW-0320">Glycogen biosynthesis</keyword>
<dbReference type="PIRSF" id="PIRSF000463">
    <property type="entry name" value="GlgB"/>
    <property type="match status" value="1"/>
</dbReference>
<dbReference type="AlphaFoldDB" id="A0A9D1G8S3"/>
<dbReference type="Gene3D" id="3.20.20.80">
    <property type="entry name" value="Glycosidases"/>
    <property type="match status" value="1"/>
</dbReference>
<dbReference type="GO" id="GO:0003844">
    <property type="term" value="F:1,4-alpha-glucan branching enzyme activity"/>
    <property type="evidence" value="ECO:0007669"/>
    <property type="project" value="UniProtKB-UniRule"/>
</dbReference>
<evidence type="ECO:0000256" key="2">
    <source>
        <dbReference type="ARBA" id="ARBA00002953"/>
    </source>
</evidence>
<dbReference type="InterPro" id="IPR014756">
    <property type="entry name" value="Ig_E-set"/>
</dbReference>
<evidence type="ECO:0000256" key="11">
    <source>
        <dbReference type="NCBIfam" id="TIGR01515"/>
    </source>
</evidence>
<comment type="similarity">
    <text evidence="4">Belongs to the glycosyl hydrolase 13 family. GlgB subfamily.</text>
</comment>
<dbReference type="GO" id="GO:0043169">
    <property type="term" value="F:cation binding"/>
    <property type="evidence" value="ECO:0007669"/>
    <property type="project" value="InterPro"/>
</dbReference>
<evidence type="ECO:0000256" key="12">
    <source>
        <dbReference type="PIRSR" id="PIRSR000463-1"/>
    </source>
</evidence>
<dbReference type="InterPro" id="IPR006407">
    <property type="entry name" value="GlgB"/>
</dbReference>
<feature type="active site" description="Nucleophile" evidence="12">
    <location>
        <position position="297"/>
    </location>
</feature>
<dbReference type="CDD" id="cd11322">
    <property type="entry name" value="AmyAc_Glg_BE"/>
    <property type="match status" value="1"/>
</dbReference>
<dbReference type="Proteomes" id="UP000886893">
    <property type="component" value="Unassembled WGS sequence"/>
</dbReference>
<feature type="domain" description="Glycosyl hydrolase family 13 catalytic" evidence="13">
    <location>
        <begin position="141"/>
        <end position="469"/>
    </location>
</feature>
<keyword evidence="6" id="KW-0321">Glycogen metabolism</keyword>
<comment type="caution">
    <text evidence="14">The sequence shown here is derived from an EMBL/GenBank/DDBJ whole genome shotgun (WGS) entry which is preliminary data.</text>
</comment>
<evidence type="ECO:0000313" key="15">
    <source>
        <dbReference type="Proteomes" id="UP000886893"/>
    </source>
</evidence>
<evidence type="ECO:0000256" key="1">
    <source>
        <dbReference type="ARBA" id="ARBA00000826"/>
    </source>
</evidence>
<dbReference type="SUPFAM" id="SSF51445">
    <property type="entry name" value="(Trans)glycosidases"/>
    <property type="match status" value="1"/>
</dbReference>
<dbReference type="GO" id="GO:0005978">
    <property type="term" value="P:glycogen biosynthetic process"/>
    <property type="evidence" value="ECO:0007669"/>
    <property type="project" value="UniProtKB-UniRule"/>
</dbReference>
<dbReference type="InterPro" id="IPR017853">
    <property type="entry name" value="GH"/>
</dbReference>
<dbReference type="GO" id="GO:0005829">
    <property type="term" value="C:cytosol"/>
    <property type="evidence" value="ECO:0007669"/>
    <property type="project" value="TreeGrafter"/>
</dbReference>
<dbReference type="PANTHER" id="PTHR43651:SF3">
    <property type="entry name" value="1,4-ALPHA-GLUCAN-BRANCHING ENZYME"/>
    <property type="match status" value="1"/>
</dbReference>